<protein>
    <recommendedName>
        <fullName evidence="2 6">Ribonucleoside-diphosphate reductase</fullName>
        <ecNumber evidence="2 6">1.17.4.1</ecNumber>
    </recommendedName>
</protein>
<dbReference type="GO" id="GO:0004748">
    <property type="term" value="F:ribonucleoside-diphosphate reductase activity, thioredoxin disulfide as acceptor"/>
    <property type="evidence" value="ECO:0007669"/>
    <property type="project" value="UniProtKB-EC"/>
</dbReference>
<evidence type="ECO:0000256" key="1">
    <source>
        <dbReference type="ARBA" id="ARBA00010406"/>
    </source>
</evidence>
<dbReference type="Pfam" id="PF00317">
    <property type="entry name" value="Ribonuc_red_lgN"/>
    <property type="match status" value="1"/>
</dbReference>
<feature type="domain" description="Ribonucleotide reductase large subunit" evidence="8">
    <location>
        <begin position="581"/>
        <end position="602"/>
    </location>
</feature>
<dbReference type="CDD" id="cd01679">
    <property type="entry name" value="RNR_I"/>
    <property type="match status" value="1"/>
</dbReference>
<reference evidence="9" key="1">
    <citation type="submission" date="2021-03" db="EMBL/GenBank/DDBJ databases">
        <authorList>
            <person name="Palmer J.M."/>
        </authorList>
    </citation>
    <scope>NUCLEOTIDE SEQUENCE</scope>
    <source>
        <strain evidence="9">ARV_011</strain>
    </source>
</reference>
<evidence type="ECO:0000256" key="4">
    <source>
        <dbReference type="ARBA" id="ARBA00023116"/>
    </source>
</evidence>
<dbReference type="InterPro" id="IPR039718">
    <property type="entry name" value="Rrm1"/>
</dbReference>
<keyword evidence="4 6" id="KW-0215">Deoxyribonucleotide synthesis</keyword>
<dbReference type="GO" id="GO:0005524">
    <property type="term" value="F:ATP binding"/>
    <property type="evidence" value="ECO:0007669"/>
    <property type="project" value="InterPro"/>
</dbReference>
<comment type="similarity">
    <text evidence="1 6">Belongs to the ribonucleoside diphosphate reductase large chain family.</text>
</comment>
<accession>A0A9P7VCR5</accession>
<sequence>MAKITPRFHPKVRRIRDQLLELTKDLDQRFVLLDSVLEKVSKEIPETASDEQVMDLIAETLASKVIYHYDYTKLAGRIEALRIQKLVNRKFSDNVRVIRFHKRNSKPKPMVSEAFYNIVMENKDILDSAIKPERDLEFTYFGIKTLMKSYLLSIEEILVETPQFMFMRVAIGIHGSNIEDALTTYELMSKKYFIHASPTLFSAGSEAPFLSSCFLVAMEDDSIDGIYKTLHKVALISKAAGGVGIHTHNVRAAGSHISTTSGLSSGLVPMYRVFNNTARYVDQGGNKRPGAFAMYLEPWHADVFEMLDLRKNYGKEEMRARDLFYALWIPDLFMKRVKADEQWSLFLPDTAPGLEDCYGDEFEELYTKYESEGLAIRKISAHSLWYSILQSQIETGGPFMLYKDACNRKSNQKNLGTIKSSNLCCEVVEYSSPEETAVCNLASIALPSFLTNYGEDEITFNFEKLHQVTKVVTNNLNRVIDVTLYPVESARYSNLKNRPIAIGVQGLADVFMELRISFDSLAAKELNIKIFETIYHAAVETSIELAEKYGAYESFAGSPTSNGLLQFDLWNHKPSDFYQDWDELKIKVQKGIRNSLLVAPMPTATTSQILGFNECFEPITSNIYNRRVLAGEFQVVNKYLLQDLVDLGLWNPQMRNAIIKNEGSVQSIPSIPQEIKALYKTAWEITQRKVVDMAADRAKFIDQSQSLNIYMCNPTMGKLTSCHFYSWSKGLKTGMYYLRTQAASQPIKFTVDMTLVDEDEDRNKDKDDSIDVKPRQLKRRRYLVGGETPKGSNGMVTPVLTEGEDKPADIYDQTPVSCSISKGGECHACSA</sequence>
<dbReference type="InterPro" id="IPR008926">
    <property type="entry name" value="RNR_R1-su_N"/>
</dbReference>
<evidence type="ECO:0000256" key="7">
    <source>
        <dbReference type="SAM" id="MobiDB-lite"/>
    </source>
</evidence>
<dbReference type="SUPFAM" id="SSF48168">
    <property type="entry name" value="R1 subunit of ribonucleotide reductase, N-terminal domain"/>
    <property type="match status" value="1"/>
</dbReference>
<evidence type="ECO:0000256" key="5">
    <source>
        <dbReference type="ARBA" id="ARBA00024942"/>
    </source>
</evidence>
<proteinExistence type="inferred from homology"/>
<dbReference type="AlphaFoldDB" id="A0A9P7VCR5"/>
<name>A0A9P7VCR5_9ASCO</name>
<dbReference type="NCBIfam" id="TIGR02506">
    <property type="entry name" value="NrdE_NrdA"/>
    <property type="match status" value="1"/>
</dbReference>
<dbReference type="OrthoDB" id="3000483at2759"/>
<dbReference type="InterPro" id="IPR013509">
    <property type="entry name" value="RNR_lsu_N"/>
</dbReference>
<gene>
    <name evidence="9" type="primary">RNR1_2</name>
    <name evidence="9" type="ORF">KQ657_003185</name>
</gene>
<dbReference type="PRINTS" id="PR01183">
    <property type="entry name" value="RIBORDTASEM1"/>
</dbReference>
<dbReference type="SUPFAM" id="SSF51998">
    <property type="entry name" value="PFL-like glycyl radical enzymes"/>
    <property type="match status" value="1"/>
</dbReference>
<evidence type="ECO:0000313" key="10">
    <source>
        <dbReference type="Proteomes" id="UP000790833"/>
    </source>
</evidence>
<dbReference type="EC" id="1.17.4.1" evidence="2 6"/>
<evidence type="ECO:0000256" key="3">
    <source>
        <dbReference type="ARBA" id="ARBA00023002"/>
    </source>
</evidence>
<dbReference type="PANTHER" id="PTHR11573">
    <property type="entry name" value="RIBONUCLEOSIDE-DIPHOSPHATE REDUCTASE LARGE CHAIN"/>
    <property type="match status" value="1"/>
</dbReference>
<dbReference type="Proteomes" id="UP000790833">
    <property type="component" value="Unassembled WGS sequence"/>
</dbReference>
<dbReference type="GO" id="GO:0009263">
    <property type="term" value="P:deoxyribonucleotide biosynthetic process"/>
    <property type="evidence" value="ECO:0007669"/>
    <property type="project" value="UniProtKB-KW"/>
</dbReference>
<dbReference type="InterPro" id="IPR013346">
    <property type="entry name" value="NrdE_NrdA_C"/>
</dbReference>
<dbReference type="PROSITE" id="PS00089">
    <property type="entry name" value="RIBORED_LARGE"/>
    <property type="match status" value="1"/>
</dbReference>
<evidence type="ECO:0000259" key="8">
    <source>
        <dbReference type="PROSITE" id="PS00089"/>
    </source>
</evidence>
<organism evidence="9 10">
    <name type="scientific">Scheffersomyces spartinae</name>
    <dbReference type="NCBI Taxonomy" id="45513"/>
    <lineage>
        <taxon>Eukaryota</taxon>
        <taxon>Fungi</taxon>
        <taxon>Dikarya</taxon>
        <taxon>Ascomycota</taxon>
        <taxon>Saccharomycotina</taxon>
        <taxon>Pichiomycetes</taxon>
        <taxon>Debaryomycetaceae</taxon>
        <taxon>Scheffersomyces</taxon>
    </lineage>
</organism>
<dbReference type="InterPro" id="IPR000788">
    <property type="entry name" value="RNR_lg_C"/>
</dbReference>
<dbReference type="GeneID" id="66116559"/>
<comment type="function">
    <text evidence="5 6">Provides the precursors necessary for DNA synthesis. Catalyzes the biosynthesis of deoxyribonucleotides from the corresponding ribonucleotides.</text>
</comment>
<evidence type="ECO:0000256" key="6">
    <source>
        <dbReference type="RuleBase" id="RU003410"/>
    </source>
</evidence>
<feature type="region of interest" description="Disordered" evidence="7">
    <location>
        <begin position="781"/>
        <end position="808"/>
    </location>
</feature>
<dbReference type="GO" id="GO:0005971">
    <property type="term" value="C:ribonucleoside-diphosphate reductase complex"/>
    <property type="evidence" value="ECO:0007669"/>
    <property type="project" value="TreeGrafter"/>
</dbReference>
<dbReference type="Pfam" id="PF02867">
    <property type="entry name" value="Ribonuc_red_lgC"/>
    <property type="match status" value="1"/>
</dbReference>
<dbReference type="EMBL" id="JAHMUF010000003">
    <property type="protein sequence ID" value="KAG7195425.1"/>
    <property type="molecule type" value="Genomic_DNA"/>
</dbReference>
<evidence type="ECO:0000313" key="9">
    <source>
        <dbReference type="EMBL" id="KAG7195425.1"/>
    </source>
</evidence>
<dbReference type="PANTHER" id="PTHR11573:SF28">
    <property type="entry name" value="RIBONUCLEOSIDE-DIPHOSPHATE REDUCTASE"/>
    <property type="match status" value="1"/>
</dbReference>
<dbReference type="RefSeq" id="XP_043050970.1">
    <property type="nucleotide sequence ID" value="XM_043193918.1"/>
</dbReference>
<keyword evidence="10" id="KW-1185">Reference proteome</keyword>
<evidence type="ECO:0000256" key="2">
    <source>
        <dbReference type="ARBA" id="ARBA00012274"/>
    </source>
</evidence>
<dbReference type="Gene3D" id="3.20.70.20">
    <property type="match status" value="1"/>
</dbReference>
<comment type="catalytic activity">
    <reaction evidence="6">
        <text>a 2'-deoxyribonucleoside 5'-diphosphate + [thioredoxin]-disulfide + H2O = a ribonucleoside 5'-diphosphate + [thioredoxin]-dithiol</text>
        <dbReference type="Rhea" id="RHEA:23252"/>
        <dbReference type="Rhea" id="RHEA-COMP:10698"/>
        <dbReference type="Rhea" id="RHEA-COMP:10700"/>
        <dbReference type="ChEBI" id="CHEBI:15377"/>
        <dbReference type="ChEBI" id="CHEBI:29950"/>
        <dbReference type="ChEBI" id="CHEBI:50058"/>
        <dbReference type="ChEBI" id="CHEBI:57930"/>
        <dbReference type="ChEBI" id="CHEBI:73316"/>
        <dbReference type="EC" id="1.17.4.1"/>
    </reaction>
</comment>
<keyword evidence="3 6" id="KW-0560">Oxidoreductase</keyword>
<comment type="caution">
    <text evidence="9">The sequence shown here is derived from an EMBL/GenBank/DDBJ whole genome shotgun (WGS) entry which is preliminary data.</text>
</comment>